<feature type="compositionally biased region" description="Polar residues" evidence="1">
    <location>
        <begin position="50"/>
        <end position="60"/>
    </location>
</feature>
<feature type="compositionally biased region" description="Polar residues" evidence="1">
    <location>
        <begin position="68"/>
        <end position="86"/>
    </location>
</feature>
<dbReference type="Proteomes" id="UP000735302">
    <property type="component" value="Unassembled WGS sequence"/>
</dbReference>
<keyword evidence="3" id="KW-1185">Reference proteome</keyword>
<gene>
    <name evidence="2" type="ORF">PoB_001775200</name>
</gene>
<feature type="compositionally biased region" description="Polar residues" evidence="1">
    <location>
        <begin position="108"/>
        <end position="128"/>
    </location>
</feature>
<evidence type="ECO:0000313" key="3">
    <source>
        <dbReference type="Proteomes" id="UP000735302"/>
    </source>
</evidence>
<organism evidence="2 3">
    <name type="scientific">Plakobranchus ocellatus</name>
    <dbReference type="NCBI Taxonomy" id="259542"/>
    <lineage>
        <taxon>Eukaryota</taxon>
        <taxon>Metazoa</taxon>
        <taxon>Spiralia</taxon>
        <taxon>Lophotrochozoa</taxon>
        <taxon>Mollusca</taxon>
        <taxon>Gastropoda</taxon>
        <taxon>Heterobranchia</taxon>
        <taxon>Euthyneura</taxon>
        <taxon>Panpulmonata</taxon>
        <taxon>Sacoglossa</taxon>
        <taxon>Placobranchoidea</taxon>
        <taxon>Plakobranchidae</taxon>
        <taxon>Plakobranchus</taxon>
    </lineage>
</organism>
<sequence>MVTAALLPGLVDADLIRRAWLSLDLAKPARTFTTDNWKTQHTDAARRKPTVSTRPQSGWNDTDKKKSNITYSRMTPTEGPVTSLTAESHRQKIPYHHLQPNDTDRRTSNVTNSRITPTEGPVTSLTAE</sequence>
<dbReference type="EMBL" id="BLXT01002115">
    <property type="protein sequence ID" value="GFN91246.1"/>
    <property type="molecule type" value="Genomic_DNA"/>
</dbReference>
<comment type="caution">
    <text evidence="2">The sequence shown here is derived from an EMBL/GenBank/DDBJ whole genome shotgun (WGS) entry which is preliminary data.</text>
</comment>
<evidence type="ECO:0000313" key="2">
    <source>
        <dbReference type="EMBL" id="GFN91246.1"/>
    </source>
</evidence>
<dbReference type="AlphaFoldDB" id="A0AAV3Z7N0"/>
<proteinExistence type="predicted"/>
<name>A0AAV3Z7N0_9GAST</name>
<protein>
    <submittedName>
        <fullName evidence="2">Uncharacterized protein</fullName>
    </submittedName>
</protein>
<accession>A0AAV3Z7N0</accession>
<reference evidence="2 3" key="1">
    <citation type="journal article" date="2021" name="Elife">
        <title>Chloroplast acquisition without the gene transfer in kleptoplastic sea slugs, Plakobranchus ocellatus.</title>
        <authorList>
            <person name="Maeda T."/>
            <person name="Takahashi S."/>
            <person name="Yoshida T."/>
            <person name="Shimamura S."/>
            <person name="Takaki Y."/>
            <person name="Nagai Y."/>
            <person name="Toyoda A."/>
            <person name="Suzuki Y."/>
            <person name="Arimoto A."/>
            <person name="Ishii H."/>
            <person name="Satoh N."/>
            <person name="Nishiyama T."/>
            <person name="Hasebe M."/>
            <person name="Maruyama T."/>
            <person name="Minagawa J."/>
            <person name="Obokata J."/>
            <person name="Shigenobu S."/>
        </authorList>
    </citation>
    <scope>NUCLEOTIDE SEQUENCE [LARGE SCALE GENOMIC DNA]</scope>
</reference>
<evidence type="ECO:0000256" key="1">
    <source>
        <dbReference type="SAM" id="MobiDB-lite"/>
    </source>
</evidence>
<feature type="region of interest" description="Disordered" evidence="1">
    <location>
        <begin position="36"/>
        <end position="128"/>
    </location>
</feature>